<keyword evidence="3 4" id="KW-0687">Ribonucleoprotein</keyword>
<name>A0A8J6B3Y5_9EUKA</name>
<accession>A0A8J6B3Y5</accession>
<reference evidence="5" key="1">
    <citation type="submission" date="2021-05" db="EMBL/GenBank/DDBJ databases">
        <title>A free-living protist that lacks canonical eukaryotic 1 DNA replication and segregation systems.</title>
        <authorList>
            <person name="Salas-Leiva D.E."/>
            <person name="Tromer E.C."/>
            <person name="Curtis B.A."/>
            <person name="Jerlstrom-Hultqvist J."/>
            <person name="Kolisko M."/>
            <person name="Yi Z."/>
            <person name="Salas-Leiva J.S."/>
            <person name="Gallot-Lavallee L."/>
            <person name="Kops G.J.P.L."/>
            <person name="Archibald J.M."/>
            <person name="Simpson A.G.B."/>
            <person name="Roger A.J."/>
        </authorList>
    </citation>
    <scope>NUCLEOTIDE SEQUENCE</scope>
    <source>
        <strain evidence="5">BICM</strain>
    </source>
</reference>
<organism evidence="5 6">
    <name type="scientific">Carpediemonas membranifera</name>
    <dbReference type="NCBI Taxonomy" id="201153"/>
    <lineage>
        <taxon>Eukaryota</taxon>
        <taxon>Metamonada</taxon>
        <taxon>Carpediemonas-like organisms</taxon>
        <taxon>Carpediemonas</taxon>
    </lineage>
</organism>
<dbReference type="EMBL" id="JAHDYR010000038">
    <property type="protein sequence ID" value="KAG9392474.1"/>
    <property type="molecule type" value="Genomic_DNA"/>
</dbReference>
<protein>
    <recommendedName>
        <fullName evidence="4">40S ribosomal protein S25</fullName>
    </recommendedName>
</protein>
<comment type="similarity">
    <text evidence="1 4">Belongs to the eukaryotic ribosomal protein eS25 family.</text>
</comment>
<comment type="caution">
    <text evidence="5">The sequence shown here is derived from an EMBL/GenBank/DDBJ whole genome shotgun (WGS) entry which is preliminary data.</text>
</comment>
<keyword evidence="6" id="KW-1185">Reference proteome</keyword>
<dbReference type="GO" id="GO:1990904">
    <property type="term" value="C:ribonucleoprotein complex"/>
    <property type="evidence" value="ECO:0007669"/>
    <property type="project" value="UniProtKB-KW"/>
</dbReference>
<dbReference type="Gene3D" id="3.30.63.20">
    <property type="match status" value="1"/>
</dbReference>
<evidence type="ECO:0000256" key="4">
    <source>
        <dbReference type="RuleBase" id="RU366057"/>
    </source>
</evidence>
<dbReference type="Pfam" id="PF03297">
    <property type="entry name" value="Ribosomal_S25"/>
    <property type="match status" value="1"/>
</dbReference>
<sequence length="89" mass="9844">MAKAPKKWGMGKSQENKLNNAIMFTPAKFEEAKKFCSRSNIITISTLSANNKISGSLARALINQLAEEGAIRPVVRHHAQWVYSAVKSE</sequence>
<evidence type="ECO:0000256" key="2">
    <source>
        <dbReference type="ARBA" id="ARBA00022980"/>
    </source>
</evidence>
<dbReference type="Proteomes" id="UP000717585">
    <property type="component" value="Unassembled WGS sequence"/>
</dbReference>
<evidence type="ECO:0000313" key="5">
    <source>
        <dbReference type="EMBL" id="KAG9392474.1"/>
    </source>
</evidence>
<evidence type="ECO:0000313" key="6">
    <source>
        <dbReference type="Proteomes" id="UP000717585"/>
    </source>
</evidence>
<gene>
    <name evidence="5" type="ORF">J8273_5466</name>
</gene>
<evidence type="ECO:0000256" key="1">
    <source>
        <dbReference type="ARBA" id="ARBA00009106"/>
    </source>
</evidence>
<evidence type="ECO:0000256" key="3">
    <source>
        <dbReference type="ARBA" id="ARBA00023274"/>
    </source>
</evidence>
<dbReference type="OrthoDB" id="10263513at2759"/>
<dbReference type="PANTHER" id="PTHR12850">
    <property type="entry name" value="40S RIBOSOMAL PROTEIN S25"/>
    <property type="match status" value="1"/>
</dbReference>
<proteinExistence type="inferred from homology"/>
<dbReference type="InterPro" id="IPR004977">
    <property type="entry name" value="Ribosomal_eS25"/>
</dbReference>
<keyword evidence="2 4" id="KW-0689">Ribosomal protein</keyword>
<dbReference type="GO" id="GO:0005840">
    <property type="term" value="C:ribosome"/>
    <property type="evidence" value="ECO:0007669"/>
    <property type="project" value="UniProtKB-KW"/>
</dbReference>
<dbReference type="AlphaFoldDB" id="A0A8J6B3Y5"/>